<dbReference type="Pfam" id="PF26622">
    <property type="entry name" value="DUF8199"/>
    <property type="match status" value="1"/>
</dbReference>
<name>A0A327T5H3_9SPHI</name>
<comment type="caution">
    <text evidence="1">The sequence shown here is derived from an EMBL/GenBank/DDBJ whole genome shotgun (WGS) entry which is preliminary data.</text>
</comment>
<dbReference type="InterPro" id="IPR058512">
    <property type="entry name" value="DUF8199"/>
</dbReference>
<protein>
    <submittedName>
        <fullName evidence="1">Uncharacterized protein</fullName>
    </submittedName>
</protein>
<dbReference type="AlphaFoldDB" id="A0A327T5H3"/>
<sequence>MKKALSILLLLLYTTASFGLGVKQFYCCGQLRSISFTIQQDVNEKCSKDMDKEQCCEIQLSSLEVKDIHLLSSQSDNQVKHFNNLFLSAFRNYHPAPSFDGVERIPIASSTNAPLLHGGVPIYMFNCTYRI</sequence>
<accession>A0A327T5H3</accession>
<dbReference type="InterPro" id="IPR058060">
    <property type="entry name" value="HYC_CC_PP"/>
</dbReference>
<dbReference type="OrthoDB" id="676308at2"/>
<organism evidence="1 2">
    <name type="scientific">Pedobacter cryoconitis</name>
    <dbReference type="NCBI Taxonomy" id="188932"/>
    <lineage>
        <taxon>Bacteria</taxon>
        <taxon>Pseudomonadati</taxon>
        <taxon>Bacteroidota</taxon>
        <taxon>Sphingobacteriia</taxon>
        <taxon>Sphingobacteriales</taxon>
        <taxon>Sphingobacteriaceae</taxon>
        <taxon>Pedobacter</taxon>
    </lineage>
</organism>
<evidence type="ECO:0000313" key="2">
    <source>
        <dbReference type="Proteomes" id="UP000249754"/>
    </source>
</evidence>
<dbReference type="EMBL" id="QLLR01000005">
    <property type="protein sequence ID" value="RAJ33017.1"/>
    <property type="molecule type" value="Genomic_DNA"/>
</dbReference>
<reference evidence="1 2" key="1">
    <citation type="submission" date="2018-06" db="EMBL/GenBank/DDBJ databases">
        <title>Genomic Encyclopedia of Archaeal and Bacterial Type Strains, Phase II (KMG-II): from individual species to whole genera.</title>
        <authorList>
            <person name="Goeker M."/>
        </authorList>
    </citation>
    <scope>NUCLEOTIDE SEQUENCE [LARGE SCALE GENOMIC DNA]</scope>
    <source>
        <strain evidence="1 2">DSM 14825</strain>
    </source>
</reference>
<dbReference type="RefSeq" id="WP_111633260.1">
    <property type="nucleotide sequence ID" value="NZ_QLLR01000005.1"/>
</dbReference>
<proteinExistence type="predicted"/>
<dbReference type="Proteomes" id="UP000249754">
    <property type="component" value="Unassembled WGS sequence"/>
</dbReference>
<gene>
    <name evidence="1" type="ORF">LY11_01707</name>
</gene>
<evidence type="ECO:0000313" key="1">
    <source>
        <dbReference type="EMBL" id="RAJ33017.1"/>
    </source>
</evidence>
<dbReference type="NCBIfam" id="NF047658">
    <property type="entry name" value="HYC_CC_PP"/>
    <property type="match status" value="1"/>
</dbReference>